<accession>F9Y4X7</accession>
<dbReference type="AlphaFoldDB" id="F9Y4X7"/>
<dbReference type="HOGENOM" id="CLU_021954_0_1_5"/>
<name>F9Y4X7_KETVW</name>
<dbReference type="eggNOG" id="ENOG502Z7PY">
    <property type="taxonomic scope" value="Bacteria"/>
</dbReference>
<proteinExistence type="predicted"/>
<sequence length="353" mass="35910">MSKGASMSQTTTRLALPLVQPAQAQKHVTVNESLQRLDTALQACVESTVLNVPPLSPADGQCWLVGSGGSGAWTGLDNVLVGALDGGWHPITPADGWRIWDKATQNLLVRTDGAWQVIGSAGMNNLPRLGINAAADSVNVLAAHGPATLLYNSAGGHQLKVNKAAPADTASLLFQSGWSGRAEMGLAGEDHFSVKVSADGGTFHTALHANGATGAVELPQGGTAQGHALVHLGMLLGTVAQTAGVPTGAVIESGTNTNGSYLRLANGTQICWRSSGTLTANTAQGSNFISGASSLTYPVAFISAPSVSATPVAANIAWAYATAVGASNVTLRFAAPVTATQGTISILAIGRWF</sequence>
<dbReference type="KEGG" id="kvl:KVU_2022"/>
<organism evidence="1 2">
    <name type="scientific">Ketogulonicigenium vulgare (strain WSH-001)</name>
    <dbReference type="NCBI Taxonomy" id="759362"/>
    <lineage>
        <taxon>Bacteria</taxon>
        <taxon>Pseudomonadati</taxon>
        <taxon>Pseudomonadota</taxon>
        <taxon>Alphaproteobacteria</taxon>
        <taxon>Rhodobacterales</taxon>
        <taxon>Roseobacteraceae</taxon>
        <taxon>Ketogulonicigenium</taxon>
    </lineage>
</organism>
<evidence type="ECO:0000313" key="2">
    <source>
        <dbReference type="Proteomes" id="UP000000692"/>
    </source>
</evidence>
<dbReference type="InterPro" id="IPR021251">
    <property type="entry name" value="DUF2793"/>
</dbReference>
<gene>
    <name evidence="1" type="ordered locus">KVU_2022</name>
</gene>
<dbReference type="EMBL" id="CP002018">
    <property type="protein sequence ID" value="AEM41861.1"/>
    <property type="molecule type" value="Genomic_DNA"/>
</dbReference>
<dbReference type="Proteomes" id="UP000000692">
    <property type="component" value="Chromosome"/>
</dbReference>
<evidence type="ECO:0000313" key="1">
    <source>
        <dbReference type="EMBL" id="AEM41861.1"/>
    </source>
</evidence>
<keyword evidence="2" id="KW-1185">Reference proteome</keyword>
<reference evidence="1 2" key="1">
    <citation type="journal article" date="2011" name="J. Bacteriol.">
        <title>Complete genome sequence of the industrial strain Ketogulonicigenium vulgare WSH-001.</title>
        <authorList>
            <person name="Liu L."/>
            <person name="Li Y."/>
            <person name="Zhang J."/>
            <person name="Zhou Z."/>
            <person name="Liu J."/>
            <person name="Li X."/>
            <person name="Zhou J."/>
            <person name="Du G."/>
            <person name="Wang L."/>
            <person name="Chen J."/>
        </authorList>
    </citation>
    <scope>NUCLEOTIDE SEQUENCE [LARGE SCALE GENOMIC DNA]</scope>
    <source>
        <strain evidence="1 2">WSH-001</strain>
    </source>
</reference>
<protein>
    <submittedName>
        <fullName evidence="1">Ribonuclease III</fullName>
    </submittedName>
</protein>
<dbReference type="PATRIC" id="fig|759362.5.peg.2093"/>
<dbReference type="OrthoDB" id="564699at2"/>
<dbReference type="Pfam" id="PF10983">
    <property type="entry name" value="DUF2793"/>
    <property type="match status" value="1"/>
</dbReference>